<dbReference type="SUPFAM" id="SSF49899">
    <property type="entry name" value="Concanavalin A-like lectins/glucanases"/>
    <property type="match status" value="1"/>
</dbReference>
<sequence length="463" mass="50896">MLLAFVALIASFVVLLPNCNAQTNFTNPVVYSDFADNDVFKGPDGAYYFSASSFQFSPGGPILKSFDLVNWEFIGHSVPVLDFGASYDMSGTPAWVQGIWASTMRYRASNKTWYWIGCIGFWNTYIYTAPDVTGPWKQAAVLPGGTCYYDCGLLIDDDDTMYVAYGNTNVNIAQLASDGLGQVKTQQIFSGPTNLQGVEGNRLYKINGTYYILDDSPQGVTLIWRATNIWGPWENQTLQTNVGSPLPGGGLIDQGSLVEGPSGQWYFMSCSWDYPSGRIPLIAPIEWSDEGWPSLVEINGAWGSSYQYPATPQVLTNWTGTDEFSGTALSPQWEWNFNPDTTKYTFSSGNVTLYTATVTNDLYSARNVLTHRTYGPNPVGTAELDFSNMADGDRAGLAAFRDQSAWIEVIRSGTNFAVRMIYNATQGPNNSWTTVSNGTVAANTDLPSGTSKIWLRTQMNVML</sequence>
<keyword evidence="3 4" id="KW-0326">Glycosidase</keyword>
<dbReference type="InterPro" id="IPR051795">
    <property type="entry name" value="Glycosyl_Hydrlase_43"/>
</dbReference>
<keyword evidence="2 4" id="KW-0378">Hydrolase</keyword>
<accession>A0A6A6HDX6</accession>
<name>A0A6A6HDX6_VIRVR</name>
<reference evidence="7" key="1">
    <citation type="journal article" date="2020" name="Stud. Mycol.">
        <title>101 Dothideomycetes genomes: a test case for predicting lifestyles and emergence of pathogens.</title>
        <authorList>
            <person name="Haridas S."/>
            <person name="Albert R."/>
            <person name="Binder M."/>
            <person name="Bloem J."/>
            <person name="Labutti K."/>
            <person name="Salamov A."/>
            <person name="Andreopoulos B."/>
            <person name="Baker S."/>
            <person name="Barry K."/>
            <person name="Bills G."/>
            <person name="Bluhm B."/>
            <person name="Cannon C."/>
            <person name="Castanera R."/>
            <person name="Culley D."/>
            <person name="Daum C."/>
            <person name="Ezra D."/>
            <person name="Gonzalez J."/>
            <person name="Henrissat B."/>
            <person name="Kuo A."/>
            <person name="Liang C."/>
            <person name="Lipzen A."/>
            <person name="Lutzoni F."/>
            <person name="Magnuson J."/>
            <person name="Mondo S."/>
            <person name="Nolan M."/>
            <person name="Ohm R."/>
            <person name="Pangilinan J."/>
            <person name="Park H.-J."/>
            <person name="Ramirez L."/>
            <person name="Alfaro M."/>
            <person name="Sun H."/>
            <person name="Tritt A."/>
            <person name="Yoshinaga Y."/>
            <person name="Zwiers L.-H."/>
            <person name="Turgeon B."/>
            <person name="Goodwin S."/>
            <person name="Spatafora J."/>
            <person name="Crous P."/>
            <person name="Grigoriev I."/>
        </authorList>
    </citation>
    <scope>NUCLEOTIDE SEQUENCE</scope>
    <source>
        <strain evidence="7">Tuck. ex Michener</strain>
    </source>
</reference>
<dbReference type="InterPro" id="IPR041542">
    <property type="entry name" value="GH43_C2"/>
</dbReference>
<dbReference type="Proteomes" id="UP000800092">
    <property type="component" value="Unassembled WGS sequence"/>
</dbReference>
<dbReference type="GO" id="GO:0004553">
    <property type="term" value="F:hydrolase activity, hydrolyzing O-glycosyl compounds"/>
    <property type="evidence" value="ECO:0007669"/>
    <property type="project" value="InterPro"/>
</dbReference>
<dbReference type="OrthoDB" id="2139957at2759"/>
<gene>
    <name evidence="7" type="ORF">EV356DRAFT_500240</name>
</gene>
<dbReference type="InterPro" id="IPR023296">
    <property type="entry name" value="Glyco_hydro_beta-prop_sf"/>
</dbReference>
<feature type="signal peptide" evidence="5">
    <location>
        <begin position="1"/>
        <end position="21"/>
    </location>
</feature>
<comment type="similarity">
    <text evidence="1 4">Belongs to the glycosyl hydrolase 43 family.</text>
</comment>
<dbReference type="EMBL" id="ML991790">
    <property type="protein sequence ID" value="KAF2235683.1"/>
    <property type="molecule type" value="Genomic_DNA"/>
</dbReference>
<keyword evidence="5" id="KW-0732">Signal</keyword>
<dbReference type="GO" id="GO:0005975">
    <property type="term" value="P:carbohydrate metabolic process"/>
    <property type="evidence" value="ECO:0007669"/>
    <property type="project" value="InterPro"/>
</dbReference>
<organism evidence="7 8">
    <name type="scientific">Viridothelium virens</name>
    <name type="common">Speckled blister lichen</name>
    <name type="synonym">Trypethelium virens</name>
    <dbReference type="NCBI Taxonomy" id="1048519"/>
    <lineage>
        <taxon>Eukaryota</taxon>
        <taxon>Fungi</taxon>
        <taxon>Dikarya</taxon>
        <taxon>Ascomycota</taxon>
        <taxon>Pezizomycotina</taxon>
        <taxon>Dothideomycetes</taxon>
        <taxon>Dothideomycetes incertae sedis</taxon>
        <taxon>Trypetheliales</taxon>
        <taxon>Trypetheliaceae</taxon>
        <taxon>Viridothelium</taxon>
    </lineage>
</organism>
<dbReference type="PANTHER" id="PTHR42812:SF15">
    <property type="entry name" value="HYDROLASE, PUTATIVE (AFU_ORTHOLOGUE AFUA_2G00930)-RELATED"/>
    <property type="match status" value="1"/>
</dbReference>
<dbReference type="InterPro" id="IPR013320">
    <property type="entry name" value="ConA-like_dom_sf"/>
</dbReference>
<dbReference type="Gene3D" id="2.60.120.200">
    <property type="match status" value="1"/>
</dbReference>
<feature type="chain" id="PRO_5025416234" evidence="5">
    <location>
        <begin position="22"/>
        <end position="463"/>
    </location>
</feature>
<proteinExistence type="inferred from homology"/>
<dbReference type="AlphaFoldDB" id="A0A6A6HDX6"/>
<dbReference type="Pfam" id="PF17851">
    <property type="entry name" value="GH43_C2"/>
    <property type="match status" value="1"/>
</dbReference>
<evidence type="ECO:0000256" key="4">
    <source>
        <dbReference type="RuleBase" id="RU361187"/>
    </source>
</evidence>
<dbReference type="Gene3D" id="2.115.10.20">
    <property type="entry name" value="Glycosyl hydrolase domain, family 43"/>
    <property type="match status" value="1"/>
</dbReference>
<dbReference type="CDD" id="cd09001">
    <property type="entry name" value="GH43_FsAxh1-like"/>
    <property type="match status" value="1"/>
</dbReference>
<evidence type="ECO:0000256" key="2">
    <source>
        <dbReference type="ARBA" id="ARBA00022801"/>
    </source>
</evidence>
<dbReference type="SUPFAM" id="SSF75005">
    <property type="entry name" value="Arabinanase/levansucrase/invertase"/>
    <property type="match status" value="1"/>
</dbReference>
<evidence type="ECO:0000259" key="6">
    <source>
        <dbReference type="Pfam" id="PF17851"/>
    </source>
</evidence>
<evidence type="ECO:0000256" key="5">
    <source>
        <dbReference type="SAM" id="SignalP"/>
    </source>
</evidence>
<evidence type="ECO:0000313" key="8">
    <source>
        <dbReference type="Proteomes" id="UP000800092"/>
    </source>
</evidence>
<evidence type="ECO:0000313" key="7">
    <source>
        <dbReference type="EMBL" id="KAF2235683.1"/>
    </source>
</evidence>
<dbReference type="PANTHER" id="PTHR42812">
    <property type="entry name" value="BETA-XYLOSIDASE"/>
    <property type="match status" value="1"/>
</dbReference>
<keyword evidence="8" id="KW-1185">Reference proteome</keyword>
<dbReference type="InterPro" id="IPR006710">
    <property type="entry name" value="Glyco_hydro_43"/>
</dbReference>
<evidence type="ECO:0000256" key="1">
    <source>
        <dbReference type="ARBA" id="ARBA00009865"/>
    </source>
</evidence>
<protein>
    <submittedName>
        <fullName evidence="7">Glycoside hydrolase family 43 protein</fullName>
    </submittedName>
</protein>
<feature type="domain" description="Beta-xylosidase C-terminal Concanavalin A-like" evidence="6">
    <location>
        <begin position="321"/>
        <end position="459"/>
    </location>
</feature>
<dbReference type="Pfam" id="PF04616">
    <property type="entry name" value="Glyco_hydro_43"/>
    <property type="match status" value="1"/>
</dbReference>
<evidence type="ECO:0000256" key="3">
    <source>
        <dbReference type="ARBA" id="ARBA00023295"/>
    </source>
</evidence>